<comment type="caution">
    <text evidence="1">The sequence shown here is derived from an EMBL/GenBank/DDBJ whole genome shotgun (WGS) entry which is preliminary data.</text>
</comment>
<dbReference type="PANTHER" id="PTHR13271:SF154">
    <property type="entry name" value="GRIP DOMAIN-CONTAINING PROTEIN"/>
    <property type="match status" value="1"/>
</dbReference>
<gene>
    <name evidence="1" type="ORF">CYMTET_29331</name>
</gene>
<dbReference type="EMBL" id="LGRX02016673">
    <property type="protein sequence ID" value="KAK3261778.1"/>
    <property type="molecule type" value="Genomic_DNA"/>
</dbReference>
<keyword evidence="2" id="KW-1185">Reference proteome</keyword>
<organism evidence="1 2">
    <name type="scientific">Cymbomonas tetramitiformis</name>
    <dbReference type="NCBI Taxonomy" id="36881"/>
    <lineage>
        <taxon>Eukaryota</taxon>
        <taxon>Viridiplantae</taxon>
        <taxon>Chlorophyta</taxon>
        <taxon>Pyramimonadophyceae</taxon>
        <taxon>Pyramimonadales</taxon>
        <taxon>Pyramimonadaceae</taxon>
        <taxon>Cymbomonas</taxon>
    </lineage>
</organism>
<evidence type="ECO:0000313" key="2">
    <source>
        <dbReference type="Proteomes" id="UP001190700"/>
    </source>
</evidence>
<dbReference type="GO" id="GO:0016279">
    <property type="term" value="F:protein-lysine N-methyltransferase activity"/>
    <property type="evidence" value="ECO:0007669"/>
    <property type="project" value="TreeGrafter"/>
</dbReference>
<dbReference type="CDD" id="cd10527">
    <property type="entry name" value="SET_LSMT"/>
    <property type="match status" value="1"/>
</dbReference>
<name>A0AAE0FLG9_9CHLO</name>
<proteinExistence type="predicted"/>
<evidence type="ECO:0008006" key="3">
    <source>
        <dbReference type="Google" id="ProtNLM"/>
    </source>
</evidence>
<dbReference type="AlphaFoldDB" id="A0AAE0FLG9"/>
<reference evidence="1 2" key="1">
    <citation type="journal article" date="2015" name="Genome Biol. Evol.">
        <title>Comparative Genomics of a Bacterivorous Green Alga Reveals Evolutionary Causalities and Consequences of Phago-Mixotrophic Mode of Nutrition.</title>
        <authorList>
            <person name="Burns J.A."/>
            <person name="Paasch A."/>
            <person name="Narechania A."/>
            <person name="Kim E."/>
        </authorList>
    </citation>
    <scope>NUCLEOTIDE SEQUENCE [LARGE SCALE GENOMIC DNA]</scope>
    <source>
        <strain evidence="1 2">PLY_AMNH</strain>
    </source>
</reference>
<dbReference type="Gene3D" id="3.90.1410.10">
    <property type="entry name" value="set domain protein methyltransferase, domain 1"/>
    <property type="match status" value="1"/>
</dbReference>
<dbReference type="PANTHER" id="PTHR13271">
    <property type="entry name" value="UNCHARACTERIZED PUTATIVE METHYLTRANSFERASE"/>
    <property type="match status" value="1"/>
</dbReference>
<sequence>MLEAPQPPGEVPQAAEPLAASGGPLWQQAAEPLAGSGGAFGSKRRSLWQQAAEPLAAISCTFLPLPLICVQNEGLLPTPKTSLETRSLEDLARIHKRGKCSKVADSSLAVDGHFPLRDARLQPVSGESRVVVLTGVKFPFAIFEEMFSRGFGQYKRRPRFAPYMEALPPMGTLVTAETMPLDALTKLRAPELLGTLLLRREHTKSVYDEEIASGQALPLFRGRQVAEEEFCHATALITSRSISVRAGNDQVVKFLIPLIDMANHNGSSTNELRVGEGGTFDLIMGEDVHAGEEIRISYGALRNDLTSMHYGFILEDPIPQLFSEDVQSELDFAGEDAFSARERELVSRLESLKDVGMPNRKEVNAASIIDGVNRIGCSAVPTAWSEADALVASSNWARKQALQEELARLGGIQRSAQSSGEL</sequence>
<protein>
    <recommendedName>
        <fullName evidence="3">SET domain-containing protein</fullName>
    </recommendedName>
</protein>
<dbReference type="SUPFAM" id="SSF82199">
    <property type="entry name" value="SET domain"/>
    <property type="match status" value="1"/>
</dbReference>
<dbReference type="Proteomes" id="UP001190700">
    <property type="component" value="Unassembled WGS sequence"/>
</dbReference>
<accession>A0AAE0FLG9</accession>
<evidence type="ECO:0000313" key="1">
    <source>
        <dbReference type="EMBL" id="KAK3261778.1"/>
    </source>
</evidence>
<dbReference type="InterPro" id="IPR046341">
    <property type="entry name" value="SET_dom_sf"/>
</dbReference>
<dbReference type="InterPro" id="IPR050600">
    <property type="entry name" value="SETD3_SETD6_MTase"/>
</dbReference>